<evidence type="ECO:0000313" key="4">
    <source>
        <dbReference type="EMBL" id="CBK21695.2"/>
    </source>
</evidence>
<organism evidence="4">
    <name type="scientific">Blastocystis hominis</name>
    <dbReference type="NCBI Taxonomy" id="12968"/>
    <lineage>
        <taxon>Eukaryota</taxon>
        <taxon>Sar</taxon>
        <taxon>Stramenopiles</taxon>
        <taxon>Bigyra</taxon>
        <taxon>Opalozoa</taxon>
        <taxon>Opalinata</taxon>
        <taxon>Blastocystidae</taxon>
        <taxon>Blastocystis</taxon>
    </lineage>
</organism>
<dbReference type="Gene3D" id="4.10.1240.10">
    <property type="entry name" value="GPCR, family 2, extracellular hormone receptor domain"/>
    <property type="match status" value="1"/>
</dbReference>
<dbReference type="InParanoid" id="D8M0V6"/>
<accession>D8M0V6</accession>
<evidence type="ECO:0000256" key="2">
    <source>
        <dbReference type="SAM" id="Phobius"/>
    </source>
</evidence>
<dbReference type="SUPFAM" id="SSF56988">
    <property type="entry name" value="Anthrax protective antigen"/>
    <property type="match status" value="2"/>
</dbReference>
<dbReference type="InterPro" id="IPR011658">
    <property type="entry name" value="PA14_dom"/>
</dbReference>
<dbReference type="SUPFAM" id="SSF49313">
    <property type="entry name" value="Cadherin-like"/>
    <property type="match status" value="2"/>
</dbReference>
<dbReference type="InterPro" id="IPR037524">
    <property type="entry name" value="PA14/GLEYA"/>
</dbReference>
<dbReference type="PROSITE" id="PS51820">
    <property type="entry name" value="PA14"/>
    <property type="match status" value="2"/>
</dbReference>
<dbReference type="Pfam" id="PF05345">
    <property type="entry name" value="He_PIG"/>
    <property type="match status" value="4"/>
</dbReference>
<dbReference type="Gene3D" id="2.60.120.260">
    <property type="entry name" value="Galactose-binding domain-like"/>
    <property type="match status" value="1"/>
</dbReference>
<evidence type="ECO:0000259" key="3">
    <source>
        <dbReference type="PROSITE" id="PS51820"/>
    </source>
</evidence>
<dbReference type="RefSeq" id="XP_012895743.1">
    <property type="nucleotide sequence ID" value="XM_013040289.1"/>
</dbReference>
<feature type="compositionally biased region" description="Basic and acidic residues" evidence="1">
    <location>
        <begin position="1607"/>
        <end position="1620"/>
    </location>
</feature>
<dbReference type="InterPro" id="IPR036445">
    <property type="entry name" value="GPCR_2_extracell_dom_sf"/>
</dbReference>
<dbReference type="GO" id="GO:0004930">
    <property type="term" value="F:G protein-coupled receptor activity"/>
    <property type="evidence" value="ECO:0007669"/>
    <property type="project" value="InterPro"/>
</dbReference>
<reference evidence="4" key="1">
    <citation type="submission" date="2010-02" db="EMBL/GenBank/DDBJ databases">
        <title>Sequencing and annotation of the Blastocystis hominis genome.</title>
        <authorList>
            <person name="Wincker P."/>
        </authorList>
    </citation>
    <scope>NUCLEOTIDE SEQUENCE</scope>
    <source>
        <strain evidence="4">Singapore isolate B</strain>
    </source>
</reference>
<keyword evidence="2" id="KW-1133">Transmembrane helix</keyword>
<dbReference type="InterPro" id="IPR015919">
    <property type="entry name" value="Cadherin-like_sf"/>
</dbReference>
<feature type="region of interest" description="Disordered" evidence="1">
    <location>
        <begin position="1592"/>
        <end position="1620"/>
    </location>
</feature>
<evidence type="ECO:0000256" key="1">
    <source>
        <dbReference type="SAM" id="MobiDB-lite"/>
    </source>
</evidence>
<name>D8M0V6_BLAHO</name>
<feature type="transmembrane region" description="Helical" evidence="2">
    <location>
        <begin position="1560"/>
        <end position="1584"/>
    </location>
</feature>
<protein>
    <recommendedName>
        <fullName evidence="3">PA14 domain-containing protein</fullName>
    </recommendedName>
</protein>
<dbReference type="GeneID" id="24919046"/>
<dbReference type="SMART" id="SM00758">
    <property type="entry name" value="PA14"/>
    <property type="match status" value="2"/>
</dbReference>
<gene>
    <name evidence="4" type="ORF">GSBLH_T00001821001</name>
</gene>
<dbReference type="OrthoDB" id="422559at2759"/>
<dbReference type="Gene3D" id="3.90.182.10">
    <property type="entry name" value="Toxin - Anthrax Protective Antigen,domain 1"/>
    <property type="match status" value="1"/>
</dbReference>
<proteinExistence type="predicted"/>
<keyword evidence="2" id="KW-0472">Membrane</keyword>
<dbReference type="Pfam" id="PF07691">
    <property type="entry name" value="PA14"/>
    <property type="match status" value="1"/>
</dbReference>
<keyword evidence="2" id="KW-0812">Transmembrane</keyword>
<dbReference type="Gene3D" id="2.60.40.10">
    <property type="entry name" value="Immunoglobulins"/>
    <property type="match status" value="4"/>
</dbReference>
<dbReference type="InterPro" id="IPR013783">
    <property type="entry name" value="Ig-like_fold"/>
</dbReference>
<feature type="domain" description="PA14" evidence="3">
    <location>
        <begin position="168"/>
        <end position="323"/>
    </location>
</feature>
<dbReference type="GO" id="GO:0005509">
    <property type="term" value="F:calcium ion binding"/>
    <property type="evidence" value="ECO:0007669"/>
    <property type="project" value="InterPro"/>
</dbReference>
<dbReference type="Proteomes" id="UP000008312">
    <property type="component" value="Unassembled WGS sequence"/>
</dbReference>
<sequence>MTPIVCSVQPYREFTPRLTPTLPAGLTYSIENGPGLFRKVTISGTPKEGLNPRLFYVGFNAWVSAIEIGVFSTPTYCSYGFDSMTLYTDVDMEPIPIQCNTAIETFTIEPQLPEGMTMDPATGTISGHLTHYDNENIVYTVTATNTATGVAGSTTTTFTFRARSQAEMTTPGMIGCYWKTITECKVPDFDFFYKNPAQHCQTVGDINFSDNDVDNTWPGLDRRFVDYYSAYFYSYLNILVPGTYQFRLSSDDGGILYIDDLNTPLITRDGCQARSETAAEKMLTEGRHLLVIRYLEYNSWSSLYLKYGSTELGYDQAIISSSDLRVGGRGPTFISYNFVAGSVDTDMAVTRPELSSGTPTAWSISPELPSGIILDPETGYISGRPTTTSSAYYTVTATGVNGAATAQVRIVVTNALLSGLRATYYNIADTPEMCDYPMLAGNAIQLSAIDIVENIYHPETSAGAVWSGFPNDFSTYFYMEWEGYLKMDTIGNWRLRITCDDGCKLIGADEQILINHWGCHYYRGMETTYPVSKSGFYYFRVEYQQAGSTKGMTFEWKTPGGVWEVVPADKIFYVPTGVLTYKYERAHYFKNSAIIENTPITFGISTISGYSSFPELPAGMSLNAQNGRISGTPTNVQVMTYYTITAGSGSNKESTVIAFDVTELAAPTGLQYLQNGQPVSAGAPVELIALRAINDFTIQNTANVVVNRYTVSPALPKGLTLDEATGKISGTPTRSSSSTVYSITAYNAAGSFLILLSLSVSGCKGSGWTGEFLHVTMLSGNGLVAVVNSAEQVQSCSLNTMGSDGNAVSGTCQIGLNAEEGNEATICINPATASSLSVKVTCYENAGCRWQMMRDDGNYYPYRNAYTDVGYAPYYDTAPYPTSLTPLNTLVLSSTTVTAFSGSRMPHVTVTPNGSYQSITISPALGDVTIDPTYPILSGTVSGTGSQVFTVTATGSSGSAQATLTVNFGDCSIATGRRQVSIVVTTQAYAQEQSWRLLKNGEELYSSGTLDQYYIYTETFCLEPGSYILELSDSYGDGWTDDSNLVVYDSNFNALLTTTIPHISGSTAYKKQNTDFVLEAQFTATAWKYLINKRPDTRWNQIGGDISAFTDLEDGNLGPYSQNGIYFVHKFDLTDGEAYPILEFGIYYKDGAIVYLNGEEVYRRNMNSGSVNHNTAAVSSFDGYFMRVGTAPGYLLKTGENVFAVELHRVSSTQEIVFSGYVSYTAGDCVTRSVGGTITESQFYDKVGETATEAWDSDPNTQWTENGLPAWTVYSFNFDHVEWVNRLSFGSSKDDANRDASQVSVFGGDDGITWNHLFSYQRREMFESRSQVKTFMMMDHMNSYSKFKIEIGDTKDSVARVSVSTISLDACRLVYCPKEGDYPGTASGETITIDCPEGYLGERYRTCSSDKLKPTWGEPDETECRYRYPSSKGTTYIDLVYVFSPLSYIDFMGEPVDNLRLVVATYLGIQDKYVEVWKTKDVTISFKSEEMDETASKTAAWVHVEVPDEQAAEKNQMLLSSPNIVLEQMRIYVASLFTQNTKIAFYMAPEMSQYQDIGKVSGWVIFFMIVVVLIVVAVIAFYVWSRLKNKKTKNGAKKLKAAGASKKGKESKTDSKKARV</sequence>
<evidence type="ECO:0000313" key="5">
    <source>
        <dbReference type="Proteomes" id="UP000008312"/>
    </source>
</evidence>
<dbReference type="GO" id="GO:0016020">
    <property type="term" value="C:membrane"/>
    <property type="evidence" value="ECO:0007669"/>
    <property type="project" value="InterPro"/>
</dbReference>
<feature type="domain" description="PA14" evidence="3">
    <location>
        <begin position="415"/>
        <end position="570"/>
    </location>
</feature>
<dbReference type="EMBL" id="FN668644">
    <property type="protein sequence ID" value="CBK21695.2"/>
    <property type="molecule type" value="Genomic_DNA"/>
</dbReference>
<keyword evidence="5" id="KW-1185">Reference proteome</keyword>